<organism evidence="2 3">
    <name type="scientific">Corynebacterium mustelae</name>
    <dbReference type="NCBI Taxonomy" id="571915"/>
    <lineage>
        <taxon>Bacteria</taxon>
        <taxon>Bacillati</taxon>
        <taxon>Actinomycetota</taxon>
        <taxon>Actinomycetes</taxon>
        <taxon>Mycobacteriales</taxon>
        <taxon>Corynebacteriaceae</taxon>
        <taxon>Corynebacterium</taxon>
    </lineage>
</organism>
<keyword evidence="1" id="KW-1133">Transmembrane helix</keyword>
<accession>A0A0G3GXQ6</accession>
<dbReference type="KEGG" id="cmv:CMUST_08120"/>
<keyword evidence="1" id="KW-0472">Membrane</keyword>
<dbReference type="OrthoDB" id="4421883at2"/>
<feature type="transmembrane region" description="Helical" evidence="1">
    <location>
        <begin position="72"/>
        <end position="91"/>
    </location>
</feature>
<dbReference type="STRING" id="571915.CMUST_08120"/>
<feature type="transmembrane region" description="Helical" evidence="1">
    <location>
        <begin position="103"/>
        <end position="123"/>
    </location>
</feature>
<evidence type="ECO:0000313" key="3">
    <source>
        <dbReference type="Proteomes" id="UP000035199"/>
    </source>
</evidence>
<name>A0A0G3GXQ6_9CORY</name>
<reference evidence="2 3" key="1">
    <citation type="journal article" date="2015" name="Genome Announc.">
        <title>Complete Genome Sequence of the Type Strain Corynebacterium mustelae DSM 45274, Isolated from Various Tissues of a Male Ferret with Lethal Sepsis.</title>
        <authorList>
            <person name="Ruckert C."/>
            <person name="Eimer J."/>
            <person name="Winkler A."/>
            <person name="Tauch A."/>
        </authorList>
    </citation>
    <scope>NUCLEOTIDE SEQUENCE [LARGE SCALE GENOMIC DNA]</scope>
    <source>
        <strain evidence="2 3">DSM 45274</strain>
    </source>
</reference>
<evidence type="ECO:0000313" key="2">
    <source>
        <dbReference type="EMBL" id="AKK05949.1"/>
    </source>
</evidence>
<dbReference type="RefSeq" id="WP_047262071.1">
    <property type="nucleotide sequence ID" value="NZ_CP011542.1"/>
</dbReference>
<sequence>MTKDAAVTIPVPIRVGGAFMAVAIVLAIFTAVEVITNGWMTPFEVTPRFLAIVIAGAVLGAFATINRNQKASIVQVVALTTALILVVGSRFLPHMVLMVWDQFWLPAYALLAFACSLAIRRAVTPK</sequence>
<protein>
    <submittedName>
        <fullName evidence="2">Uncharacterized protein</fullName>
    </submittedName>
</protein>
<feature type="transmembrane region" description="Helical" evidence="1">
    <location>
        <begin position="12"/>
        <end position="35"/>
    </location>
</feature>
<reference evidence="3" key="2">
    <citation type="submission" date="2015-05" db="EMBL/GenBank/DDBJ databases">
        <title>Complete genome sequence of Corynebacterium mustelae DSM 45274, isolated from various tissues of a male ferret with lethal sepsis.</title>
        <authorList>
            <person name="Ruckert C."/>
            <person name="Albersmeier A."/>
            <person name="Winkler A."/>
            <person name="Tauch A."/>
        </authorList>
    </citation>
    <scope>NUCLEOTIDE SEQUENCE [LARGE SCALE GENOMIC DNA]</scope>
    <source>
        <strain evidence="3">DSM 45274</strain>
    </source>
</reference>
<proteinExistence type="predicted"/>
<gene>
    <name evidence="2" type="ORF">CMUST_08120</name>
</gene>
<keyword evidence="1" id="KW-0812">Transmembrane</keyword>
<dbReference type="AlphaFoldDB" id="A0A0G3GXQ6"/>
<dbReference type="EMBL" id="CP011542">
    <property type="protein sequence ID" value="AKK05949.1"/>
    <property type="molecule type" value="Genomic_DNA"/>
</dbReference>
<feature type="transmembrane region" description="Helical" evidence="1">
    <location>
        <begin position="47"/>
        <end position="65"/>
    </location>
</feature>
<evidence type="ECO:0000256" key="1">
    <source>
        <dbReference type="SAM" id="Phobius"/>
    </source>
</evidence>
<keyword evidence="3" id="KW-1185">Reference proteome</keyword>
<dbReference type="Proteomes" id="UP000035199">
    <property type="component" value="Chromosome"/>
</dbReference>
<dbReference type="PATRIC" id="fig|571915.4.peg.1727"/>